<comment type="catalytic activity">
    <reaction evidence="7">
        <text>L-threonyl-[protein] + ATP = O-phospho-L-threonyl-[protein] + ADP + H(+)</text>
        <dbReference type="Rhea" id="RHEA:46608"/>
        <dbReference type="Rhea" id="RHEA-COMP:11060"/>
        <dbReference type="Rhea" id="RHEA-COMP:11605"/>
        <dbReference type="ChEBI" id="CHEBI:15378"/>
        <dbReference type="ChEBI" id="CHEBI:30013"/>
        <dbReference type="ChEBI" id="CHEBI:30616"/>
        <dbReference type="ChEBI" id="CHEBI:61977"/>
        <dbReference type="ChEBI" id="CHEBI:456216"/>
        <dbReference type="EC" id="2.7.11.1"/>
    </reaction>
</comment>
<evidence type="ECO:0000256" key="7">
    <source>
        <dbReference type="ARBA" id="ARBA00047899"/>
    </source>
</evidence>
<keyword evidence="2" id="KW-0723">Serine/threonine-protein kinase</keyword>
<evidence type="ECO:0000256" key="5">
    <source>
        <dbReference type="ARBA" id="ARBA00022777"/>
    </source>
</evidence>
<evidence type="ECO:0000256" key="6">
    <source>
        <dbReference type="ARBA" id="ARBA00022840"/>
    </source>
</evidence>
<dbReference type="GO" id="GO:0005524">
    <property type="term" value="F:ATP binding"/>
    <property type="evidence" value="ECO:0007669"/>
    <property type="project" value="UniProtKB-KW"/>
</dbReference>
<dbReference type="Gene3D" id="1.10.510.10">
    <property type="entry name" value="Transferase(Phosphotransferase) domain 1"/>
    <property type="match status" value="1"/>
</dbReference>
<dbReference type="OrthoDB" id="248923at2759"/>
<evidence type="ECO:0000256" key="1">
    <source>
        <dbReference type="ARBA" id="ARBA00012513"/>
    </source>
</evidence>
<dbReference type="PANTHER" id="PTHR44899">
    <property type="entry name" value="CAMK FAMILY PROTEIN KINASE"/>
    <property type="match status" value="1"/>
</dbReference>
<feature type="domain" description="Protein kinase" evidence="10">
    <location>
        <begin position="1"/>
        <end position="246"/>
    </location>
</feature>
<organism evidence="11 12">
    <name type="scientific">Clupea harengus</name>
    <name type="common">Atlantic herring</name>
    <dbReference type="NCBI Taxonomy" id="7950"/>
    <lineage>
        <taxon>Eukaryota</taxon>
        <taxon>Metazoa</taxon>
        <taxon>Chordata</taxon>
        <taxon>Craniata</taxon>
        <taxon>Vertebrata</taxon>
        <taxon>Euteleostomi</taxon>
        <taxon>Actinopterygii</taxon>
        <taxon>Neopterygii</taxon>
        <taxon>Teleostei</taxon>
        <taxon>Clupei</taxon>
        <taxon>Clupeiformes</taxon>
        <taxon>Clupeoidei</taxon>
        <taxon>Clupeidae</taxon>
        <taxon>Clupea</taxon>
    </lineage>
</organism>
<evidence type="ECO:0000259" key="10">
    <source>
        <dbReference type="PROSITE" id="PS50011"/>
    </source>
</evidence>
<name>A0A6P8GP16_CLUHA</name>
<keyword evidence="5" id="KW-0418">Kinase</keyword>
<protein>
    <recommendedName>
        <fullName evidence="1">non-specific serine/threonine protein kinase</fullName>
        <ecNumber evidence="1">2.7.11.1</ecNumber>
    </recommendedName>
</protein>
<keyword evidence="3" id="KW-0808">Transferase</keyword>
<evidence type="ECO:0000313" key="12">
    <source>
        <dbReference type="RefSeq" id="XP_031440483.1"/>
    </source>
</evidence>
<keyword evidence="11" id="KW-1185">Reference proteome</keyword>
<evidence type="ECO:0000256" key="9">
    <source>
        <dbReference type="SAM" id="Phobius"/>
    </source>
</evidence>
<dbReference type="AlphaFoldDB" id="A0A6P8GP16"/>
<dbReference type="SUPFAM" id="SSF56112">
    <property type="entry name" value="Protein kinase-like (PK-like)"/>
    <property type="match status" value="1"/>
</dbReference>
<evidence type="ECO:0000256" key="2">
    <source>
        <dbReference type="ARBA" id="ARBA00022527"/>
    </source>
</evidence>
<evidence type="ECO:0000256" key="8">
    <source>
        <dbReference type="ARBA" id="ARBA00048679"/>
    </source>
</evidence>
<dbReference type="PANTHER" id="PTHR44899:SF3">
    <property type="entry name" value="SERINE_THREONINE-PROTEIN KINASE NEK1"/>
    <property type="match status" value="1"/>
</dbReference>
<dbReference type="KEGG" id="char:116224554"/>
<proteinExistence type="predicted"/>
<keyword evidence="9" id="KW-0812">Transmembrane</keyword>
<dbReference type="GeneID" id="116224554"/>
<evidence type="ECO:0000256" key="4">
    <source>
        <dbReference type="ARBA" id="ARBA00022741"/>
    </source>
</evidence>
<dbReference type="Proteomes" id="UP000515152">
    <property type="component" value="Chromosome 18"/>
</dbReference>
<dbReference type="PROSITE" id="PS50011">
    <property type="entry name" value="PROTEIN_KINASE_DOM"/>
    <property type="match status" value="1"/>
</dbReference>
<keyword evidence="6" id="KW-0067">ATP-binding</keyword>
<keyword evidence="4" id="KW-0547">Nucleotide-binding</keyword>
<keyword evidence="9" id="KW-0472">Membrane</keyword>
<gene>
    <name evidence="12" type="primary">LOC116224554</name>
</gene>
<dbReference type="GO" id="GO:0004674">
    <property type="term" value="F:protein serine/threonine kinase activity"/>
    <property type="evidence" value="ECO:0007669"/>
    <property type="project" value="UniProtKB-KW"/>
</dbReference>
<dbReference type="Pfam" id="PF00069">
    <property type="entry name" value="Pkinase"/>
    <property type="match status" value="1"/>
</dbReference>
<dbReference type="InterPro" id="IPR011009">
    <property type="entry name" value="Kinase-like_dom_sf"/>
</dbReference>
<feature type="transmembrane region" description="Helical" evidence="9">
    <location>
        <begin position="281"/>
        <end position="314"/>
    </location>
</feature>
<dbReference type="RefSeq" id="XP_031440483.1">
    <property type="nucleotide sequence ID" value="XM_031584623.1"/>
</dbReference>
<reference evidence="12" key="1">
    <citation type="submission" date="2025-08" db="UniProtKB">
        <authorList>
            <consortium name="RefSeq"/>
        </authorList>
    </citation>
    <scope>IDENTIFICATION</scope>
</reference>
<dbReference type="SMART" id="SM00220">
    <property type="entry name" value="S_TKc"/>
    <property type="match status" value="1"/>
</dbReference>
<dbReference type="EC" id="2.7.11.1" evidence="1"/>
<dbReference type="InterPro" id="IPR000719">
    <property type="entry name" value="Prot_kinase_dom"/>
</dbReference>
<dbReference type="InterPro" id="IPR051131">
    <property type="entry name" value="NEK_Ser/Thr_kinase_NIMA"/>
</dbReference>
<evidence type="ECO:0000313" key="11">
    <source>
        <dbReference type="Proteomes" id="UP000515152"/>
    </source>
</evidence>
<sequence length="417" mass="46761">MGGVESILRDQGYTVLGEKDGKYLVHLKEGKRFLVEQIEKDKHVEECLKCPVHAHIVETQSFEARGKIYLLMEQCSGGTLYEKIQAQKMDNVPFSEEKVMAWFTKICMALEHLHTDGITHRLLISQNIFFTGCGTVRLGETAELHERARVEKPKHTNAKQPPEVQEGRPYTLHSDIYALGCLLYEMCTLKTCVQVNTDLIASIQCGSKDWLIYFSSGFRSLLADMLHPEPECRLSALDILKKRIVFAHITSQVGEILQEVKISLGKLKELADSAENGNATMLLGFIGAVVCFVLVPATLGASLIGWGVSAAVAVNNRGNQKTIFQEIRSINKELPEKTDCVDISIQHLIKSIQLRRSGGGRGNLVVQQHMMKRILTSKAEIKFENVEEVRHTTTTLQDWLDNRSNIIDLVSIIGNYQ</sequence>
<accession>A0A6P8GP16</accession>
<evidence type="ECO:0000256" key="3">
    <source>
        <dbReference type="ARBA" id="ARBA00022679"/>
    </source>
</evidence>
<comment type="catalytic activity">
    <reaction evidence="8">
        <text>L-seryl-[protein] + ATP = O-phospho-L-seryl-[protein] + ADP + H(+)</text>
        <dbReference type="Rhea" id="RHEA:17989"/>
        <dbReference type="Rhea" id="RHEA-COMP:9863"/>
        <dbReference type="Rhea" id="RHEA-COMP:11604"/>
        <dbReference type="ChEBI" id="CHEBI:15378"/>
        <dbReference type="ChEBI" id="CHEBI:29999"/>
        <dbReference type="ChEBI" id="CHEBI:30616"/>
        <dbReference type="ChEBI" id="CHEBI:83421"/>
        <dbReference type="ChEBI" id="CHEBI:456216"/>
        <dbReference type="EC" id="2.7.11.1"/>
    </reaction>
</comment>
<keyword evidence="9" id="KW-1133">Transmembrane helix</keyword>